<sequence length="139" mass="15871">MHKGTALLFIAIAFLISLSPTSAAATRLEDFTWQYRVVLIDSDKDQQAILDYLERFEPEIKDRDLVWFLLSGESTTSNFTGHSIDDIRLDKQNLQCKQPVVLIGKDGGVKGCYQTFDLNQIFALIDTMPMRQREMHDAD</sequence>
<evidence type="ECO:0000256" key="1">
    <source>
        <dbReference type="ARBA" id="ARBA00022729"/>
    </source>
</evidence>
<keyword evidence="4" id="KW-0614">Plasmid</keyword>
<proteinExistence type="predicted"/>
<feature type="domain" description="DUF4174" evidence="3">
    <location>
        <begin position="28"/>
        <end position="134"/>
    </location>
</feature>
<keyword evidence="1 2" id="KW-0732">Signal</keyword>
<dbReference type="KEGG" id="vih:AB0763_14410"/>
<evidence type="ECO:0000259" key="3">
    <source>
        <dbReference type="Pfam" id="PF13778"/>
    </source>
</evidence>
<name>A0AB39HGF1_9VIBR</name>
<organism evidence="4">
    <name type="scientific">Vibrio sp. HB236076</name>
    <dbReference type="NCBI Taxonomy" id="3232307"/>
    <lineage>
        <taxon>Bacteria</taxon>
        <taxon>Pseudomonadati</taxon>
        <taxon>Pseudomonadota</taxon>
        <taxon>Gammaproteobacteria</taxon>
        <taxon>Vibrionales</taxon>
        <taxon>Vibrionaceae</taxon>
        <taxon>Vibrio</taxon>
    </lineage>
</organism>
<dbReference type="EMBL" id="CP162602">
    <property type="protein sequence ID" value="XDK26967.1"/>
    <property type="molecule type" value="Genomic_DNA"/>
</dbReference>
<dbReference type="RefSeq" id="WP_306099881.1">
    <property type="nucleotide sequence ID" value="NZ_CP162602.1"/>
</dbReference>
<dbReference type="InterPro" id="IPR025232">
    <property type="entry name" value="DUF4174"/>
</dbReference>
<accession>A0AB39HGF1</accession>
<gene>
    <name evidence="4" type="ORF">AB0763_14410</name>
</gene>
<feature type="chain" id="PRO_5044208146" evidence="2">
    <location>
        <begin position="25"/>
        <end position="139"/>
    </location>
</feature>
<evidence type="ECO:0000313" key="4">
    <source>
        <dbReference type="EMBL" id="XDK26967.1"/>
    </source>
</evidence>
<feature type="signal peptide" evidence="2">
    <location>
        <begin position="1"/>
        <end position="24"/>
    </location>
</feature>
<reference evidence="4" key="1">
    <citation type="submission" date="2024-07" db="EMBL/GenBank/DDBJ databases">
        <title>Genome Analysis of a Potential Novel Vibrio Species Secreting pH- and Thermo-stable Alginate Lyase and its Application in Producing Alginate Oligosaccharides.</title>
        <authorList>
            <person name="Huang H."/>
            <person name="Bao K."/>
        </authorList>
    </citation>
    <scope>NUCLEOTIDE SEQUENCE</scope>
    <source>
        <strain evidence="4">HB236076</strain>
        <plasmid evidence="4">p-HB236076</plasmid>
    </source>
</reference>
<dbReference type="AlphaFoldDB" id="A0AB39HGF1"/>
<protein>
    <submittedName>
        <fullName evidence="4">DUF4174 domain-containing protein</fullName>
    </submittedName>
</protein>
<geneLocation type="plasmid" evidence="4">
    <name>p-HB236076</name>
</geneLocation>
<evidence type="ECO:0000256" key="2">
    <source>
        <dbReference type="SAM" id="SignalP"/>
    </source>
</evidence>
<dbReference type="Pfam" id="PF13778">
    <property type="entry name" value="DUF4174"/>
    <property type="match status" value="1"/>
</dbReference>